<evidence type="ECO:0000256" key="3">
    <source>
        <dbReference type="ARBA" id="ARBA00022722"/>
    </source>
</evidence>
<keyword evidence="2" id="KW-1277">Toxin-antitoxin system</keyword>
<reference evidence="6 7" key="1">
    <citation type="submission" date="2018-08" db="EMBL/GenBank/DDBJ databases">
        <title>Complete genome sequencing of Blastochloris tepida GI.</title>
        <authorList>
            <person name="Tsukatani Y."/>
            <person name="Mori H."/>
        </authorList>
    </citation>
    <scope>NUCLEOTIDE SEQUENCE [LARGE SCALE GENOMIC DNA]</scope>
    <source>
        <strain evidence="6 7">GI</strain>
    </source>
</reference>
<name>A0A348G417_9HYPH</name>
<keyword evidence="4" id="KW-0547">Nucleotide-binding</keyword>
<dbReference type="InterPro" id="IPR008201">
    <property type="entry name" value="HepT-like"/>
</dbReference>
<keyword evidence="7" id="KW-1185">Reference proteome</keyword>
<dbReference type="GO" id="GO:0016787">
    <property type="term" value="F:hydrolase activity"/>
    <property type="evidence" value="ECO:0007669"/>
    <property type="project" value="UniProtKB-KW"/>
</dbReference>
<dbReference type="AlphaFoldDB" id="A0A348G417"/>
<proteinExistence type="predicted"/>
<dbReference type="GO" id="GO:0000166">
    <property type="term" value="F:nucleotide binding"/>
    <property type="evidence" value="ECO:0007669"/>
    <property type="project" value="UniProtKB-KW"/>
</dbReference>
<protein>
    <recommendedName>
        <fullName evidence="8">DUF86 domain-containing protein</fullName>
    </recommendedName>
</protein>
<keyword evidence="3" id="KW-0540">Nuclease</keyword>
<organism evidence="6 7">
    <name type="scientific">Blastochloris tepida</name>
    <dbReference type="NCBI Taxonomy" id="2233851"/>
    <lineage>
        <taxon>Bacteria</taxon>
        <taxon>Pseudomonadati</taxon>
        <taxon>Pseudomonadota</taxon>
        <taxon>Alphaproteobacteria</taxon>
        <taxon>Hyphomicrobiales</taxon>
        <taxon>Blastochloridaceae</taxon>
        <taxon>Blastochloris</taxon>
    </lineage>
</organism>
<evidence type="ECO:0000256" key="5">
    <source>
        <dbReference type="ARBA" id="ARBA00022801"/>
    </source>
</evidence>
<accession>A0A348G417</accession>
<evidence type="ECO:0000256" key="1">
    <source>
        <dbReference type="ARBA" id="ARBA00022553"/>
    </source>
</evidence>
<evidence type="ECO:0000313" key="6">
    <source>
        <dbReference type="EMBL" id="BBF94300.1"/>
    </source>
</evidence>
<dbReference type="KEGG" id="blag:BLTE_29850"/>
<dbReference type="GO" id="GO:0110001">
    <property type="term" value="C:toxin-antitoxin complex"/>
    <property type="evidence" value="ECO:0007669"/>
    <property type="project" value="InterPro"/>
</dbReference>
<dbReference type="Pfam" id="PF01934">
    <property type="entry name" value="HepT-like"/>
    <property type="match status" value="1"/>
</dbReference>
<keyword evidence="1" id="KW-0597">Phosphoprotein</keyword>
<evidence type="ECO:0000313" key="7">
    <source>
        <dbReference type="Proteomes" id="UP000266934"/>
    </source>
</evidence>
<dbReference type="GO" id="GO:0004540">
    <property type="term" value="F:RNA nuclease activity"/>
    <property type="evidence" value="ECO:0007669"/>
    <property type="project" value="InterPro"/>
</dbReference>
<dbReference type="RefSeq" id="WP_126401418.1">
    <property type="nucleotide sequence ID" value="NZ_AP018907.1"/>
</dbReference>
<gene>
    <name evidence="6" type="ORF">BLTE_29850</name>
</gene>
<dbReference type="PANTHER" id="PTHR34139:SF1">
    <property type="entry name" value="RNASE MJ1380-RELATED"/>
    <property type="match status" value="1"/>
</dbReference>
<sequence>MSGRTTVDFLTDARDHCLMLADRARDVAPAAFAVDEVRLQSAIYCVLVIGEAMNRVPKEVRTLVPEVAWEPAIAMRNRLVHAYWLADPEIVFRVAADDAPKLAGQLDRLILRLS</sequence>
<evidence type="ECO:0000256" key="4">
    <source>
        <dbReference type="ARBA" id="ARBA00022741"/>
    </source>
</evidence>
<dbReference type="PANTHER" id="PTHR34139">
    <property type="entry name" value="UPF0331 PROTEIN MJ0127"/>
    <property type="match status" value="1"/>
</dbReference>
<dbReference type="EMBL" id="AP018907">
    <property type="protein sequence ID" value="BBF94300.1"/>
    <property type="molecule type" value="Genomic_DNA"/>
</dbReference>
<keyword evidence="5" id="KW-0378">Hydrolase</keyword>
<evidence type="ECO:0000256" key="2">
    <source>
        <dbReference type="ARBA" id="ARBA00022649"/>
    </source>
</evidence>
<dbReference type="Proteomes" id="UP000266934">
    <property type="component" value="Chromosome"/>
</dbReference>
<evidence type="ECO:0008006" key="8">
    <source>
        <dbReference type="Google" id="ProtNLM"/>
    </source>
</evidence>
<dbReference type="InterPro" id="IPR051813">
    <property type="entry name" value="HepT_RNase_toxin"/>
</dbReference>
<dbReference type="OrthoDB" id="4829434at2"/>